<dbReference type="STRING" id="69332.A0A388JJP4"/>
<keyword evidence="5 8" id="KW-1133">Transmembrane helix</keyword>
<comment type="subcellular location">
    <subcellularLocation>
        <location evidence="8">Cell membrane</location>
        <topology evidence="8">Multi-pass membrane protein</topology>
    </subcellularLocation>
    <subcellularLocation>
        <location evidence="1">Membrane</location>
        <topology evidence="1">Multi-pass membrane protein</topology>
    </subcellularLocation>
</comment>
<dbReference type="PANTHER" id="PTHR11730:SF6">
    <property type="entry name" value="AMMONIUM TRANSPORTER"/>
    <property type="match status" value="1"/>
</dbReference>
<gene>
    <name evidence="10" type="ORF">CBR_g74721</name>
</gene>
<dbReference type="PANTHER" id="PTHR11730">
    <property type="entry name" value="AMMONIUM TRANSPORTER"/>
    <property type="match status" value="1"/>
</dbReference>
<evidence type="ECO:0000313" key="11">
    <source>
        <dbReference type="Proteomes" id="UP000265515"/>
    </source>
</evidence>
<feature type="transmembrane region" description="Helical" evidence="8">
    <location>
        <begin position="314"/>
        <end position="334"/>
    </location>
</feature>
<feature type="transmembrane region" description="Helical" evidence="8">
    <location>
        <begin position="248"/>
        <end position="266"/>
    </location>
</feature>
<name>A0A388JJP4_CHABU</name>
<sequence>MACNSTLEAALAAVASAAKLDVNQSAVLTDFVCGYDGRIGDAVTGTNAMFLLFSAYLVFAMQAGFGMLCAGSVRAKNALNIMLTNVMDAAAGAISFFVFGFAFAFGGGAESNAFIGDYNFAQSHFSADDALANYGMWMFQWAFAAAAAGITSGSIAERTQFTGYLAYSTFLTGFVYPVIAHWVWAPSGWISAFNTGNMFLDVGMVDFAGSGVVHMTGGIAGFMGAWIEGPRLGRFDAKGRTQEMKGHSGTLVVLGTFLLWFGWYGFNPGSLTAIVPADGVLKHAIVARAAVTTTLSGGAAALTTLFARRWMTGHWNVTDVCNGLLGGFAAVTAGCSVIEPWAAILLGFLAAWTLIGMNRLAERIKYDDPLEAFQLHGGCGLLGVVFVGLLAKKSFLMEAYGKVEGTPYGLFYGGGGKLLAAQLIGAICIAAWTAVTMGVLFYALQMFGLLRITQEEEAAGLDLTAHGNSSYVFDDGKGGQDAKLLPPDAFQAKAPVKQGTERV</sequence>
<keyword evidence="4 8" id="KW-0812">Transmembrane</keyword>
<dbReference type="NCBIfam" id="TIGR00836">
    <property type="entry name" value="amt"/>
    <property type="match status" value="1"/>
</dbReference>
<dbReference type="Gene3D" id="1.10.3430.10">
    <property type="entry name" value="Ammonium transporter AmtB like domains"/>
    <property type="match status" value="1"/>
</dbReference>
<dbReference type="InterPro" id="IPR029020">
    <property type="entry name" value="Ammonium/urea_transptr"/>
</dbReference>
<keyword evidence="7 8" id="KW-0924">Ammonia transport</keyword>
<dbReference type="GO" id="GO:0008519">
    <property type="term" value="F:ammonium channel activity"/>
    <property type="evidence" value="ECO:0007669"/>
    <property type="project" value="InterPro"/>
</dbReference>
<feature type="transmembrane region" description="Helical" evidence="8">
    <location>
        <begin position="373"/>
        <end position="391"/>
    </location>
</feature>
<dbReference type="InterPro" id="IPR018047">
    <property type="entry name" value="Ammonium_transpt_CS"/>
</dbReference>
<evidence type="ECO:0000256" key="6">
    <source>
        <dbReference type="ARBA" id="ARBA00023136"/>
    </source>
</evidence>
<feature type="domain" description="Ammonium transporter AmtB-like" evidence="9">
    <location>
        <begin position="50"/>
        <end position="471"/>
    </location>
</feature>
<proteinExistence type="inferred from homology"/>
<dbReference type="Proteomes" id="UP000265515">
    <property type="component" value="Unassembled WGS sequence"/>
</dbReference>
<evidence type="ECO:0000256" key="3">
    <source>
        <dbReference type="ARBA" id="ARBA00022448"/>
    </source>
</evidence>
<dbReference type="PROSITE" id="PS01219">
    <property type="entry name" value="AMMONIUM_TRANSP"/>
    <property type="match status" value="1"/>
</dbReference>
<keyword evidence="11" id="KW-1185">Reference proteome</keyword>
<dbReference type="GO" id="GO:0005886">
    <property type="term" value="C:plasma membrane"/>
    <property type="evidence" value="ECO:0007669"/>
    <property type="project" value="UniProtKB-SubCell"/>
</dbReference>
<evidence type="ECO:0000256" key="1">
    <source>
        <dbReference type="ARBA" id="ARBA00004141"/>
    </source>
</evidence>
<evidence type="ECO:0000313" key="10">
    <source>
        <dbReference type="EMBL" id="GBG41633.1"/>
    </source>
</evidence>
<dbReference type="InterPro" id="IPR024041">
    <property type="entry name" value="NH4_transpt_AmtB-like_dom"/>
</dbReference>
<keyword evidence="6 8" id="KW-0472">Membrane</keyword>
<dbReference type="GO" id="GO:0097272">
    <property type="term" value="P:ammonium homeostasis"/>
    <property type="evidence" value="ECO:0007669"/>
    <property type="project" value="TreeGrafter"/>
</dbReference>
<dbReference type="InterPro" id="IPR001905">
    <property type="entry name" value="Ammonium_transpt"/>
</dbReference>
<feature type="transmembrane region" description="Helical" evidence="8">
    <location>
        <begin position="204"/>
        <end position="227"/>
    </location>
</feature>
<dbReference type="FunFam" id="1.10.3430.10:FF:000006">
    <property type="entry name" value="Ammonium transporter"/>
    <property type="match status" value="1"/>
</dbReference>
<evidence type="ECO:0000256" key="4">
    <source>
        <dbReference type="ARBA" id="ARBA00022692"/>
    </source>
</evidence>
<feature type="transmembrane region" description="Helical" evidence="8">
    <location>
        <begin position="48"/>
        <end position="70"/>
    </location>
</feature>
<evidence type="ECO:0000256" key="8">
    <source>
        <dbReference type="RuleBase" id="RU362002"/>
    </source>
</evidence>
<accession>A0A388JJP4</accession>
<evidence type="ECO:0000256" key="7">
    <source>
        <dbReference type="ARBA" id="ARBA00023177"/>
    </source>
</evidence>
<organism evidence="10 11">
    <name type="scientific">Chara braunii</name>
    <name type="common">Braun's stonewort</name>
    <dbReference type="NCBI Taxonomy" id="69332"/>
    <lineage>
        <taxon>Eukaryota</taxon>
        <taxon>Viridiplantae</taxon>
        <taxon>Streptophyta</taxon>
        <taxon>Charophyceae</taxon>
        <taxon>Charales</taxon>
        <taxon>Characeae</taxon>
        <taxon>Chara</taxon>
    </lineage>
</organism>
<dbReference type="EMBL" id="BFEA01002462">
    <property type="protein sequence ID" value="GBG41633.1"/>
    <property type="molecule type" value="Genomic_DNA"/>
</dbReference>
<evidence type="ECO:0000256" key="5">
    <source>
        <dbReference type="ARBA" id="ARBA00022989"/>
    </source>
</evidence>
<comment type="caution">
    <text evidence="10">The sequence shown here is derived from an EMBL/GenBank/DDBJ whole genome shotgun (WGS) entry which is preliminary data.</text>
</comment>
<feature type="transmembrane region" description="Helical" evidence="8">
    <location>
        <begin position="286"/>
        <end position="307"/>
    </location>
</feature>
<dbReference type="Pfam" id="PF00909">
    <property type="entry name" value="Ammonium_transp"/>
    <property type="match status" value="1"/>
</dbReference>
<evidence type="ECO:0000259" key="9">
    <source>
        <dbReference type="Pfam" id="PF00909"/>
    </source>
</evidence>
<feature type="transmembrane region" description="Helical" evidence="8">
    <location>
        <begin position="340"/>
        <end position="361"/>
    </location>
</feature>
<dbReference type="AlphaFoldDB" id="A0A388JJP4"/>
<evidence type="ECO:0000256" key="2">
    <source>
        <dbReference type="ARBA" id="ARBA00005887"/>
    </source>
</evidence>
<feature type="transmembrane region" description="Helical" evidence="8">
    <location>
        <begin position="164"/>
        <end position="184"/>
    </location>
</feature>
<dbReference type="Gramene" id="GBG41633">
    <property type="protein sequence ID" value="GBG41633"/>
    <property type="gene ID" value="CBR_g74721"/>
</dbReference>
<keyword evidence="3 8" id="KW-0813">Transport</keyword>
<feature type="transmembrane region" description="Helical" evidence="8">
    <location>
        <begin position="419"/>
        <end position="444"/>
    </location>
</feature>
<dbReference type="OrthoDB" id="534912at2759"/>
<comment type="similarity">
    <text evidence="2 8">Belongs to the ammonia transporter channel (TC 1.A.11.2) family.</text>
</comment>
<feature type="transmembrane region" description="Helical" evidence="8">
    <location>
        <begin position="134"/>
        <end position="152"/>
    </location>
</feature>
<reference evidence="10 11" key="1">
    <citation type="journal article" date="2018" name="Cell">
        <title>The Chara Genome: Secondary Complexity and Implications for Plant Terrestrialization.</title>
        <authorList>
            <person name="Nishiyama T."/>
            <person name="Sakayama H."/>
            <person name="Vries J.D."/>
            <person name="Buschmann H."/>
            <person name="Saint-Marcoux D."/>
            <person name="Ullrich K.K."/>
            <person name="Haas F.B."/>
            <person name="Vanderstraeten L."/>
            <person name="Becker D."/>
            <person name="Lang D."/>
            <person name="Vosolsobe S."/>
            <person name="Rombauts S."/>
            <person name="Wilhelmsson P.K.I."/>
            <person name="Janitza P."/>
            <person name="Kern R."/>
            <person name="Heyl A."/>
            <person name="Rumpler F."/>
            <person name="Villalobos L.I.A.C."/>
            <person name="Clay J.M."/>
            <person name="Skokan R."/>
            <person name="Toyoda A."/>
            <person name="Suzuki Y."/>
            <person name="Kagoshima H."/>
            <person name="Schijlen E."/>
            <person name="Tajeshwar N."/>
            <person name="Catarino B."/>
            <person name="Hetherington A.J."/>
            <person name="Saltykova A."/>
            <person name="Bonnot C."/>
            <person name="Breuninger H."/>
            <person name="Symeonidi A."/>
            <person name="Radhakrishnan G.V."/>
            <person name="Van Nieuwerburgh F."/>
            <person name="Deforce D."/>
            <person name="Chang C."/>
            <person name="Karol K.G."/>
            <person name="Hedrich R."/>
            <person name="Ulvskov P."/>
            <person name="Glockner G."/>
            <person name="Delwiche C.F."/>
            <person name="Petrasek J."/>
            <person name="Van de Peer Y."/>
            <person name="Friml J."/>
            <person name="Beilby M."/>
            <person name="Dolan L."/>
            <person name="Kohara Y."/>
            <person name="Sugano S."/>
            <person name="Fujiyama A."/>
            <person name="Delaux P.-M."/>
            <person name="Quint M."/>
            <person name="TheiBen G."/>
            <person name="Hagemann M."/>
            <person name="Harholt J."/>
            <person name="Dunand C."/>
            <person name="Zachgo S."/>
            <person name="Langdale J."/>
            <person name="Maumus F."/>
            <person name="Straeten D.V.D."/>
            <person name="Gould S.B."/>
            <person name="Rensing S.A."/>
        </authorList>
    </citation>
    <scope>NUCLEOTIDE SEQUENCE [LARGE SCALE GENOMIC DNA]</scope>
    <source>
        <strain evidence="10 11">S276</strain>
    </source>
</reference>
<protein>
    <recommendedName>
        <fullName evidence="8">Ammonium transporter</fullName>
    </recommendedName>
</protein>
<dbReference type="SUPFAM" id="SSF111352">
    <property type="entry name" value="Ammonium transporter"/>
    <property type="match status" value="1"/>
</dbReference>
<dbReference type="OMA" id="CGFAYLE"/>
<feature type="transmembrane region" description="Helical" evidence="8">
    <location>
        <begin position="82"/>
        <end position="105"/>
    </location>
</feature>